<dbReference type="STRING" id="407022.SAMN05661044_04273"/>
<sequence length="205" mass="23607">MEIILENIGRRFNQDWIFKGIDYQFIRNKSYAILGANGSGKSTLLQIIISSLSPSRGHILYQNENKEIDVDHFFSYVSLAAPYVELVEEFTLTELIDFHFSFKKLATGLDTQGVIDLLELQQAANKEIRYFSSGMKQRTKLALACCADTPTLFLDEPTSNLDTKGIAWYHQLVERFGANRLLVICSNQLHEYEFCNFHLQMETYK</sequence>
<dbReference type="PANTHER" id="PTHR42939">
    <property type="entry name" value="ABC TRANSPORTER ATP-BINDING PROTEIN ALBC-RELATED"/>
    <property type="match status" value="1"/>
</dbReference>
<evidence type="ECO:0000259" key="4">
    <source>
        <dbReference type="PROSITE" id="PS50893"/>
    </source>
</evidence>
<keyword evidence="1" id="KW-0813">Transport</keyword>
<evidence type="ECO:0000256" key="3">
    <source>
        <dbReference type="ARBA" id="ARBA00022840"/>
    </source>
</evidence>
<name>A0A1H7VNP6_OLID1</name>
<feature type="domain" description="ABC transporter" evidence="4">
    <location>
        <begin position="3"/>
        <end position="202"/>
    </location>
</feature>
<keyword evidence="3" id="KW-0067">ATP-binding</keyword>
<dbReference type="Pfam" id="PF00005">
    <property type="entry name" value="ABC_tran"/>
    <property type="match status" value="1"/>
</dbReference>
<dbReference type="GO" id="GO:0005524">
    <property type="term" value="F:ATP binding"/>
    <property type="evidence" value="ECO:0007669"/>
    <property type="project" value="UniProtKB-KW"/>
</dbReference>
<dbReference type="PANTHER" id="PTHR42939:SF1">
    <property type="entry name" value="ABC TRANSPORTER ATP-BINDING PROTEIN ALBC-RELATED"/>
    <property type="match status" value="1"/>
</dbReference>
<dbReference type="AlphaFoldDB" id="A0A1H7VNP6"/>
<keyword evidence="2" id="KW-0547">Nucleotide-binding</keyword>
<gene>
    <name evidence="5" type="ORF">SAMN05661044_04273</name>
</gene>
<dbReference type="InterPro" id="IPR003593">
    <property type="entry name" value="AAA+_ATPase"/>
</dbReference>
<keyword evidence="6" id="KW-1185">Reference proteome</keyword>
<dbReference type="Gene3D" id="3.40.50.300">
    <property type="entry name" value="P-loop containing nucleotide triphosphate hydrolases"/>
    <property type="match status" value="1"/>
</dbReference>
<protein>
    <submittedName>
        <fullName evidence="5">ABC transporter</fullName>
    </submittedName>
</protein>
<evidence type="ECO:0000256" key="2">
    <source>
        <dbReference type="ARBA" id="ARBA00022741"/>
    </source>
</evidence>
<accession>A0A1H7VNP6</accession>
<dbReference type="InterPro" id="IPR027417">
    <property type="entry name" value="P-loop_NTPase"/>
</dbReference>
<dbReference type="GO" id="GO:0016887">
    <property type="term" value="F:ATP hydrolysis activity"/>
    <property type="evidence" value="ECO:0007669"/>
    <property type="project" value="InterPro"/>
</dbReference>
<dbReference type="OrthoDB" id="9808363at2"/>
<dbReference type="SMART" id="SM00382">
    <property type="entry name" value="AAA"/>
    <property type="match status" value="1"/>
</dbReference>
<dbReference type="InterPro" id="IPR003439">
    <property type="entry name" value="ABC_transporter-like_ATP-bd"/>
</dbReference>
<proteinExistence type="predicted"/>
<dbReference type="InterPro" id="IPR051782">
    <property type="entry name" value="ABC_Transporter_VariousFunc"/>
</dbReference>
<organism evidence="5 6">
    <name type="scientific">Olivibacter domesticus</name>
    <name type="common">Pseudosphingobacterium domesticum</name>
    <dbReference type="NCBI Taxonomy" id="407022"/>
    <lineage>
        <taxon>Bacteria</taxon>
        <taxon>Pseudomonadati</taxon>
        <taxon>Bacteroidota</taxon>
        <taxon>Sphingobacteriia</taxon>
        <taxon>Sphingobacteriales</taxon>
        <taxon>Sphingobacteriaceae</taxon>
        <taxon>Olivibacter</taxon>
    </lineage>
</organism>
<reference evidence="6" key="1">
    <citation type="submission" date="2016-10" db="EMBL/GenBank/DDBJ databases">
        <authorList>
            <person name="Varghese N."/>
            <person name="Submissions S."/>
        </authorList>
    </citation>
    <scope>NUCLEOTIDE SEQUENCE [LARGE SCALE GENOMIC DNA]</scope>
    <source>
        <strain evidence="6">DSM 18733</strain>
    </source>
</reference>
<evidence type="ECO:0000256" key="1">
    <source>
        <dbReference type="ARBA" id="ARBA00022448"/>
    </source>
</evidence>
<dbReference type="Proteomes" id="UP000199421">
    <property type="component" value="Unassembled WGS sequence"/>
</dbReference>
<dbReference type="SUPFAM" id="SSF52540">
    <property type="entry name" value="P-loop containing nucleoside triphosphate hydrolases"/>
    <property type="match status" value="1"/>
</dbReference>
<dbReference type="RefSeq" id="WP_093328662.1">
    <property type="nucleotide sequence ID" value="NZ_FOAF01000007.1"/>
</dbReference>
<evidence type="ECO:0000313" key="5">
    <source>
        <dbReference type="EMBL" id="SEM10893.1"/>
    </source>
</evidence>
<dbReference type="EMBL" id="FOAF01000007">
    <property type="protein sequence ID" value="SEM10893.1"/>
    <property type="molecule type" value="Genomic_DNA"/>
</dbReference>
<evidence type="ECO:0000313" key="6">
    <source>
        <dbReference type="Proteomes" id="UP000199421"/>
    </source>
</evidence>
<dbReference type="PROSITE" id="PS50893">
    <property type="entry name" value="ABC_TRANSPORTER_2"/>
    <property type="match status" value="1"/>
</dbReference>